<evidence type="ECO:0000313" key="8">
    <source>
        <dbReference type="Proteomes" id="UP000594262"/>
    </source>
</evidence>
<dbReference type="Gene3D" id="1.20.1070.10">
    <property type="entry name" value="Rhodopsin 7-helix transmembrane proteins"/>
    <property type="match status" value="1"/>
</dbReference>
<feature type="transmembrane region" description="Helical" evidence="5">
    <location>
        <begin position="60"/>
        <end position="81"/>
    </location>
</feature>
<accession>A0A7M5TZ20</accession>
<evidence type="ECO:0000259" key="6">
    <source>
        <dbReference type="PROSITE" id="PS50261"/>
    </source>
</evidence>
<evidence type="ECO:0000256" key="1">
    <source>
        <dbReference type="ARBA" id="ARBA00004141"/>
    </source>
</evidence>
<dbReference type="GO" id="GO:0005886">
    <property type="term" value="C:plasma membrane"/>
    <property type="evidence" value="ECO:0007669"/>
    <property type="project" value="TreeGrafter"/>
</dbReference>
<dbReference type="Proteomes" id="UP000594262">
    <property type="component" value="Unplaced"/>
</dbReference>
<dbReference type="PANTHER" id="PTHR12011">
    <property type="entry name" value="ADHESION G-PROTEIN COUPLED RECEPTOR"/>
    <property type="match status" value="1"/>
</dbReference>
<dbReference type="OrthoDB" id="5983357at2759"/>
<keyword evidence="3 5" id="KW-1133">Transmembrane helix</keyword>
<dbReference type="PANTHER" id="PTHR12011:SF347">
    <property type="entry name" value="FI21270P1-RELATED"/>
    <property type="match status" value="1"/>
</dbReference>
<evidence type="ECO:0000313" key="7">
    <source>
        <dbReference type="EnsemblMetazoa" id="CLYHEMP003800.1"/>
    </source>
</evidence>
<evidence type="ECO:0000256" key="5">
    <source>
        <dbReference type="SAM" id="Phobius"/>
    </source>
</evidence>
<keyword evidence="4 5" id="KW-0472">Membrane</keyword>
<dbReference type="PRINTS" id="PR00249">
    <property type="entry name" value="GPCRSECRETIN"/>
</dbReference>
<dbReference type="AlphaFoldDB" id="A0A7M5TZ20"/>
<feature type="domain" description="G-protein coupled receptors family 2 profile 2" evidence="6">
    <location>
        <begin position="1"/>
        <end position="157"/>
    </location>
</feature>
<evidence type="ECO:0000256" key="2">
    <source>
        <dbReference type="ARBA" id="ARBA00022692"/>
    </source>
</evidence>
<proteinExistence type="predicted"/>
<dbReference type="InterPro" id="IPR017981">
    <property type="entry name" value="GPCR_2-like_7TM"/>
</dbReference>
<organism evidence="7 8">
    <name type="scientific">Clytia hemisphaerica</name>
    <dbReference type="NCBI Taxonomy" id="252671"/>
    <lineage>
        <taxon>Eukaryota</taxon>
        <taxon>Metazoa</taxon>
        <taxon>Cnidaria</taxon>
        <taxon>Hydrozoa</taxon>
        <taxon>Hydroidolina</taxon>
        <taxon>Leptothecata</taxon>
        <taxon>Obeliida</taxon>
        <taxon>Clytiidae</taxon>
        <taxon>Clytia</taxon>
    </lineage>
</organism>
<keyword evidence="8" id="KW-1185">Reference proteome</keyword>
<feature type="transmembrane region" description="Helical" evidence="5">
    <location>
        <begin position="20"/>
        <end position="40"/>
    </location>
</feature>
<sequence>FENIKFSRTRNWKDIYFMQWYLCIGYGIPFVITGIMVGIFHDQFKNAIECTVFEGDYLWILRGPVTFFILVNTIFFILILIKMRQQGVQRNSLQADSSQDCKTKHLSTKAFLVLVSLLGITFILGPFVTYSTVIAYAFVIMNGLTGVYFLLGHVILDANIIDQIKKRLKEFGSSSN</sequence>
<dbReference type="EnsemblMetazoa" id="CLYHEMT003800.1">
    <property type="protein sequence ID" value="CLYHEMP003800.1"/>
    <property type="gene ID" value="CLYHEMG003800"/>
</dbReference>
<keyword evidence="2 5" id="KW-0812">Transmembrane</keyword>
<dbReference type="GO" id="GO:0007166">
    <property type="term" value="P:cell surface receptor signaling pathway"/>
    <property type="evidence" value="ECO:0007669"/>
    <property type="project" value="InterPro"/>
</dbReference>
<evidence type="ECO:0000256" key="3">
    <source>
        <dbReference type="ARBA" id="ARBA00022989"/>
    </source>
</evidence>
<evidence type="ECO:0000256" key="4">
    <source>
        <dbReference type="ARBA" id="ARBA00023136"/>
    </source>
</evidence>
<name>A0A7M5TZ20_9CNID</name>
<dbReference type="PROSITE" id="PS50261">
    <property type="entry name" value="G_PROTEIN_RECEP_F2_4"/>
    <property type="match status" value="1"/>
</dbReference>
<dbReference type="GO" id="GO:0004930">
    <property type="term" value="F:G protein-coupled receptor activity"/>
    <property type="evidence" value="ECO:0007669"/>
    <property type="project" value="InterPro"/>
</dbReference>
<feature type="transmembrane region" description="Helical" evidence="5">
    <location>
        <begin position="110"/>
        <end position="128"/>
    </location>
</feature>
<reference evidence="7" key="1">
    <citation type="submission" date="2021-01" db="UniProtKB">
        <authorList>
            <consortium name="EnsemblMetazoa"/>
        </authorList>
    </citation>
    <scope>IDENTIFICATION</scope>
</reference>
<comment type="subcellular location">
    <subcellularLocation>
        <location evidence="1">Membrane</location>
        <topology evidence="1">Multi-pass membrane protein</topology>
    </subcellularLocation>
</comment>
<dbReference type="InterPro" id="IPR000832">
    <property type="entry name" value="GPCR_2_secretin-like"/>
</dbReference>
<feature type="transmembrane region" description="Helical" evidence="5">
    <location>
        <begin position="134"/>
        <end position="156"/>
    </location>
</feature>
<dbReference type="Pfam" id="PF00002">
    <property type="entry name" value="7tm_2"/>
    <property type="match status" value="1"/>
</dbReference>
<protein>
    <recommendedName>
        <fullName evidence="6">G-protein coupled receptors family 2 profile 2 domain-containing protein</fullName>
    </recommendedName>
</protein>